<proteinExistence type="predicted"/>
<organism evidence="1 2">
    <name type="scientific">Dentiscutata heterogama</name>
    <dbReference type="NCBI Taxonomy" id="1316150"/>
    <lineage>
        <taxon>Eukaryota</taxon>
        <taxon>Fungi</taxon>
        <taxon>Fungi incertae sedis</taxon>
        <taxon>Mucoromycota</taxon>
        <taxon>Glomeromycotina</taxon>
        <taxon>Glomeromycetes</taxon>
        <taxon>Diversisporales</taxon>
        <taxon>Gigasporaceae</taxon>
        <taxon>Dentiscutata</taxon>
    </lineage>
</organism>
<feature type="non-terminal residue" evidence="1">
    <location>
        <position position="1"/>
    </location>
</feature>
<feature type="non-terminal residue" evidence="1">
    <location>
        <position position="102"/>
    </location>
</feature>
<name>A0ACA9Q5K9_9GLOM</name>
<evidence type="ECO:0000313" key="1">
    <source>
        <dbReference type="EMBL" id="CAG8736652.1"/>
    </source>
</evidence>
<keyword evidence="2" id="KW-1185">Reference proteome</keyword>
<evidence type="ECO:0000313" key="2">
    <source>
        <dbReference type="Proteomes" id="UP000789702"/>
    </source>
</evidence>
<reference evidence="1" key="1">
    <citation type="submission" date="2021-06" db="EMBL/GenBank/DDBJ databases">
        <authorList>
            <person name="Kallberg Y."/>
            <person name="Tangrot J."/>
            <person name="Rosling A."/>
        </authorList>
    </citation>
    <scope>NUCLEOTIDE SEQUENCE</scope>
    <source>
        <strain evidence="1">IL203A</strain>
    </source>
</reference>
<dbReference type="Proteomes" id="UP000789702">
    <property type="component" value="Unassembled WGS sequence"/>
</dbReference>
<gene>
    <name evidence="1" type="ORF">DHETER_LOCUS13778</name>
</gene>
<comment type="caution">
    <text evidence="1">The sequence shown here is derived from an EMBL/GenBank/DDBJ whole genome shotgun (WGS) entry which is preliminary data.</text>
</comment>
<protein>
    <submittedName>
        <fullName evidence="1">5732_t:CDS:1</fullName>
    </submittedName>
</protein>
<accession>A0ACA9Q5K9</accession>
<sequence>QEKKKEIQAYIQKRAEQIVNEQKKMLTSFLKWPFHKVVLDRVLAQNQDQEILLNDPVEILKEVQAHLQKQFISKKNSHMEAEKLWSDEYQPKGRIQESWFDL</sequence>
<dbReference type="EMBL" id="CAJVPU010039267">
    <property type="protein sequence ID" value="CAG8736652.1"/>
    <property type="molecule type" value="Genomic_DNA"/>
</dbReference>